<dbReference type="PANTHER" id="PTHR42736:SF1">
    <property type="entry name" value="PROTEIN-GLUTAMINE GAMMA-GLUTAMYLTRANSFERASE"/>
    <property type="match status" value="1"/>
</dbReference>
<dbReference type="SUPFAM" id="SSF54001">
    <property type="entry name" value="Cysteine proteinases"/>
    <property type="match status" value="1"/>
</dbReference>
<feature type="transmembrane region" description="Helical" evidence="2">
    <location>
        <begin position="136"/>
        <end position="163"/>
    </location>
</feature>
<evidence type="ECO:0000256" key="1">
    <source>
        <dbReference type="SAM" id="MobiDB-lite"/>
    </source>
</evidence>
<dbReference type="PANTHER" id="PTHR42736">
    <property type="entry name" value="PROTEIN-GLUTAMINE GAMMA-GLUTAMYLTRANSFERASE"/>
    <property type="match status" value="1"/>
</dbReference>
<keyword evidence="2" id="KW-1133">Transmembrane helix</keyword>
<evidence type="ECO:0000313" key="4">
    <source>
        <dbReference type="EMBL" id="EXM39148.1"/>
    </source>
</evidence>
<keyword evidence="2" id="KW-0472">Membrane</keyword>
<dbReference type="InterPro" id="IPR038765">
    <property type="entry name" value="Papain-like_cys_pep_sf"/>
</dbReference>
<evidence type="ECO:0000313" key="5">
    <source>
        <dbReference type="Proteomes" id="UP000021369"/>
    </source>
</evidence>
<dbReference type="AlphaFoldDB" id="A0A011VX20"/>
<keyword evidence="2" id="KW-0812">Transmembrane</keyword>
<dbReference type="InterPro" id="IPR052901">
    <property type="entry name" value="Bact_TGase-like"/>
</dbReference>
<accession>A0A011VX20</accession>
<feature type="transmembrane region" description="Helical" evidence="2">
    <location>
        <begin position="104"/>
        <end position="124"/>
    </location>
</feature>
<evidence type="ECO:0000259" key="3">
    <source>
        <dbReference type="SMART" id="SM00460"/>
    </source>
</evidence>
<dbReference type="Pfam" id="PF01841">
    <property type="entry name" value="Transglut_core"/>
    <property type="match status" value="1"/>
</dbReference>
<dbReference type="PATRIC" id="fig|1341156.4.peg.2193"/>
<proteinExistence type="predicted"/>
<feature type="domain" description="Transglutaminase-like" evidence="3">
    <location>
        <begin position="352"/>
        <end position="422"/>
    </location>
</feature>
<name>A0A011VX20_RUMAL</name>
<dbReference type="OrthoDB" id="9804872at2"/>
<dbReference type="EMBL" id="JEOB01000003">
    <property type="protein sequence ID" value="EXM39148.1"/>
    <property type="molecule type" value="Genomic_DNA"/>
</dbReference>
<feature type="region of interest" description="Disordered" evidence="1">
    <location>
        <begin position="430"/>
        <end position="455"/>
    </location>
</feature>
<protein>
    <recommendedName>
        <fullName evidence="3">Transglutaminase-like domain-containing protein</fullName>
    </recommendedName>
</protein>
<feature type="transmembrane region" description="Helical" evidence="2">
    <location>
        <begin position="12"/>
        <end position="45"/>
    </location>
</feature>
<comment type="caution">
    <text evidence="4">The sequence shown here is derived from an EMBL/GenBank/DDBJ whole genome shotgun (WGS) entry which is preliminary data.</text>
</comment>
<dbReference type="Proteomes" id="UP000021369">
    <property type="component" value="Unassembled WGS sequence"/>
</dbReference>
<dbReference type="InterPro" id="IPR002931">
    <property type="entry name" value="Transglutaminase-like"/>
</dbReference>
<sequence>MGEKTWNFSAPIVFGAGAALTFYILGGLYAGAAALLLCTLTALLVGRFGRKWGFLPAAIGTLAAGIFHERFLAECALCADNAEFLYAIKRCLPYTPVSGVSESAYIIPVIACGLICGVYSAVGVRATAVILGALSALGYVLFGGNPFALCGSLALAVSVCCFGAEDMRRAGLALGAAVLALPAAFIKMPELPPAGEVSASGGESLYLAEEYEQPHCNKAQYARGSAIMRALGDEGFSPDTQTSLLMESAGTFLPTEEVEVSGEYVPAAVCGEKSDEKYSYCPRLNENIFRLTARLQEGDYLDCEGLYREYVYSAYGSLTEKENAHLRDIAEIEGTLPLDKKLAEVRKAVRAELPPENADSSDFAELTVGLARSCGIAAREVKGIYFDKMPESGQAKLADGEVRTWSEVYIDGAGWVVFETSPMYEEVSPLLPEGASADGEKSDEDSLTSGAEDIIYTSAPPRTAAEIREEKKTEKQSLRVICAVPVGTLIILLAAGRIRAAFRRMKRGKRDTASALKARHFQGKELLEIALGVSGLSPEELAEKAEGLLSERFKESERAYEKLRFSDNPLDESSLTAATRFYEEARRACRKQGLLKSLGLWLRGFI</sequence>
<dbReference type="SMART" id="SM00460">
    <property type="entry name" value="TGc"/>
    <property type="match status" value="1"/>
</dbReference>
<dbReference type="Gene3D" id="3.10.620.30">
    <property type="match status" value="1"/>
</dbReference>
<feature type="transmembrane region" description="Helical" evidence="2">
    <location>
        <begin position="478"/>
        <end position="500"/>
    </location>
</feature>
<keyword evidence="5" id="KW-1185">Reference proteome</keyword>
<reference evidence="4 5" key="1">
    <citation type="submission" date="2013-06" db="EMBL/GenBank/DDBJ databases">
        <title>Rumen cellulosomics: divergent fiber-degrading strategies revealed by comparative genome-wide analysis of six Ruminococcal strains.</title>
        <authorList>
            <person name="Dassa B."/>
            <person name="Borovok I."/>
            <person name="Lamed R."/>
            <person name="Flint H."/>
            <person name="Yeoman C.J."/>
            <person name="White B."/>
            <person name="Bayer E.A."/>
        </authorList>
    </citation>
    <scope>NUCLEOTIDE SEQUENCE [LARGE SCALE GENOMIC DNA]</scope>
    <source>
        <strain evidence="4 5">SY3</strain>
    </source>
</reference>
<organism evidence="4 5">
    <name type="scientific">Ruminococcus albus SY3</name>
    <dbReference type="NCBI Taxonomy" id="1341156"/>
    <lineage>
        <taxon>Bacteria</taxon>
        <taxon>Bacillati</taxon>
        <taxon>Bacillota</taxon>
        <taxon>Clostridia</taxon>
        <taxon>Eubacteriales</taxon>
        <taxon>Oscillospiraceae</taxon>
        <taxon>Ruminococcus</taxon>
    </lineage>
</organism>
<dbReference type="RefSeq" id="WP_051506503.1">
    <property type="nucleotide sequence ID" value="NZ_JEOB01000003.1"/>
</dbReference>
<gene>
    <name evidence="4" type="ORF">RASY3_11240</name>
</gene>
<evidence type="ECO:0000256" key="2">
    <source>
        <dbReference type="SAM" id="Phobius"/>
    </source>
</evidence>